<dbReference type="OrthoDB" id="2260257at2759"/>
<keyword evidence="2" id="KW-0732">Signal</keyword>
<accession>A0A9P6SLF1</accession>
<sequence length="196" mass="19688">MKSVAIVAFAALASVASAQNLLSFGEPISATTWTVGATTNSIKLNNDCSNSTVGYEFPVLMNVEIGGLQQPYPDAKTPLTVGTLNCQKKGSSVKITLPDTIPTGDKYSILVKVGDVLSYSALFKVNNAKVPAVIGTTTSSVTATRTTASSSATKAASTTTKAASSTTPSTSPNGAGALKVGSTLALAVVAAAGLLL</sequence>
<feature type="region of interest" description="Disordered" evidence="1">
    <location>
        <begin position="149"/>
        <end position="174"/>
    </location>
</feature>
<proteinExistence type="predicted"/>
<gene>
    <name evidence="3" type="ORF">BGZ65_004870</name>
</gene>
<feature type="signal peptide" evidence="2">
    <location>
        <begin position="1"/>
        <end position="18"/>
    </location>
</feature>
<keyword evidence="4" id="KW-1185">Reference proteome</keyword>
<evidence type="ECO:0000313" key="3">
    <source>
        <dbReference type="EMBL" id="KAF9980625.1"/>
    </source>
</evidence>
<protein>
    <submittedName>
        <fullName evidence="3">Uncharacterized protein</fullName>
    </submittedName>
</protein>
<dbReference type="EMBL" id="JAAAHW010003815">
    <property type="protein sequence ID" value="KAF9980625.1"/>
    <property type="molecule type" value="Genomic_DNA"/>
</dbReference>
<feature type="chain" id="PRO_5040454184" evidence="2">
    <location>
        <begin position="19"/>
        <end position="196"/>
    </location>
</feature>
<comment type="caution">
    <text evidence="3">The sequence shown here is derived from an EMBL/GenBank/DDBJ whole genome shotgun (WGS) entry which is preliminary data.</text>
</comment>
<feature type="compositionally biased region" description="Low complexity" evidence="1">
    <location>
        <begin position="149"/>
        <end position="171"/>
    </location>
</feature>
<evidence type="ECO:0000256" key="1">
    <source>
        <dbReference type="SAM" id="MobiDB-lite"/>
    </source>
</evidence>
<reference evidence="3" key="1">
    <citation type="journal article" date="2020" name="Fungal Divers.">
        <title>Resolving the Mortierellaceae phylogeny through synthesis of multi-gene phylogenetics and phylogenomics.</title>
        <authorList>
            <person name="Vandepol N."/>
            <person name="Liber J."/>
            <person name="Desiro A."/>
            <person name="Na H."/>
            <person name="Kennedy M."/>
            <person name="Barry K."/>
            <person name="Grigoriev I.V."/>
            <person name="Miller A.N."/>
            <person name="O'Donnell K."/>
            <person name="Stajich J.E."/>
            <person name="Bonito G."/>
        </authorList>
    </citation>
    <scope>NUCLEOTIDE SEQUENCE</scope>
    <source>
        <strain evidence="3">MES-2147</strain>
    </source>
</reference>
<name>A0A9P6SLF1_9FUNG</name>
<evidence type="ECO:0000313" key="4">
    <source>
        <dbReference type="Proteomes" id="UP000749646"/>
    </source>
</evidence>
<evidence type="ECO:0000256" key="2">
    <source>
        <dbReference type="SAM" id="SignalP"/>
    </source>
</evidence>
<organism evidence="3 4">
    <name type="scientific">Modicella reniformis</name>
    <dbReference type="NCBI Taxonomy" id="1440133"/>
    <lineage>
        <taxon>Eukaryota</taxon>
        <taxon>Fungi</taxon>
        <taxon>Fungi incertae sedis</taxon>
        <taxon>Mucoromycota</taxon>
        <taxon>Mortierellomycotina</taxon>
        <taxon>Mortierellomycetes</taxon>
        <taxon>Mortierellales</taxon>
        <taxon>Mortierellaceae</taxon>
        <taxon>Modicella</taxon>
    </lineage>
</organism>
<dbReference type="AlphaFoldDB" id="A0A9P6SLF1"/>
<dbReference type="Proteomes" id="UP000749646">
    <property type="component" value="Unassembled WGS sequence"/>
</dbReference>